<accession>A0A4R8RB78</accession>
<feature type="signal peptide" evidence="1">
    <location>
        <begin position="1"/>
        <end position="15"/>
    </location>
</feature>
<name>A0A4R8RB78_COLTR</name>
<feature type="chain" id="PRO_5020283573" evidence="1">
    <location>
        <begin position="16"/>
        <end position="120"/>
    </location>
</feature>
<dbReference type="AlphaFoldDB" id="A0A4R8RB78"/>
<evidence type="ECO:0000256" key="1">
    <source>
        <dbReference type="SAM" id="SignalP"/>
    </source>
</evidence>
<comment type="caution">
    <text evidence="2">The sequence shown here is derived from an EMBL/GenBank/DDBJ whole genome shotgun (WGS) entry which is preliminary data.</text>
</comment>
<reference evidence="2 3" key="1">
    <citation type="submission" date="2018-12" db="EMBL/GenBank/DDBJ databases">
        <title>Genome sequence and assembly of Colletotrichum trifolii.</title>
        <authorList>
            <person name="Gan P."/>
            <person name="Shirasu K."/>
        </authorList>
    </citation>
    <scope>NUCLEOTIDE SEQUENCE [LARGE SCALE GENOMIC DNA]</scope>
    <source>
        <strain evidence="2 3">543-2</strain>
    </source>
</reference>
<proteinExistence type="predicted"/>
<keyword evidence="1" id="KW-0732">Signal</keyword>
<protein>
    <submittedName>
        <fullName evidence="2">Uncharacterized protein</fullName>
    </submittedName>
</protein>
<evidence type="ECO:0000313" key="3">
    <source>
        <dbReference type="Proteomes" id="UP000295703"/>
    </source>
</evidence>
<keyword evidence="3" id="KW-1185">Reference proteome</keyword>
<organism evidence="2 3">
    <name type="scientific">Colletotrichum trifolii</name>
    <dbReference type="NCBI Taxonomy" id="5466"/>
    <lineage>
        <taxon>Eukaryota</taxon>
        <taxon>Fungi</taxon>
        <taxon>Dikarya</taxon>
        <taxon>Ascomycota</taxon>
        <taxon>Pezizomycotina</taxon>
        <taxon>Sordariomycetes</taxon>
        <taxon>Hypocreomycetidae</taxon>
        <taxon>Glomerellales</taxon>
        <taxon>Glomerellaceae</taxon>
        <taxon>Colletotrichum</taxon>
        <taxon>Colletotrichum orbiculare species complex</taxon>
    </lineage>
</organism>
<evidence type="ECO:0000313" key="2">
    <source>
        <dbReference type="EMBL" id="TDZ53652.1"/>
    </source>
</evidence>
<dbReference type="Proteomes" id="UP000295703">
    <property type="component" value="Unassembled WGS sequence"/>
</dbReference>
<gene>
    <name evidence="2" type="ORF">CTRI78_v006834</name>
</gene>
<dbReference type="EMBL" id="RYZW01000067">
    <property type="protein sequence ID" value="TDZ53652.1"/>
    <property type="molecule type" value="Genomic_DNA"/>
</dbReference>
<sequence length="120" mass="13245">MRAYALFGLLGLASAMPAAEISPRALAGSSVYSWPGTSKPLEVTADNGKAKLTVTSLDLTHVELEWHNDGNLEIEWRITDDAEPNRGRLIWQARTDKDHRNGKGSFPKSEGAFWLTTTVY</sequence>